<dbReference type="AlphaFoldDB" id="A0A9W8K2B1"/>
<feature type="compositionally biased region" description="Polar residues" evidence="1">
    <location>
        <begin position="75"/>
        <end position="89"/>
    </location>
</feature>
<accession>A0A9W8K2B1</accession>
<evidence type="ECO:0000313" key="3">
    <source>
        <dbReference type="Proteomes" id="UP001148786"/>
    </source>
</evidence>
<protein>
    <submittedName>
        <fullName evidence="2">Uncharacterized protein</fullName>
    </submittedName>
</protein>
<name>A0A9W8K2B1_9AGAR</name>
<dbReference type="EMBL" id="JANKHO010000430">
    <property type="protein sequence ID" value="KAJ3510025.1"/>
    <property type="molecule type" value="Genomic_DNA"/>
</dbReference>
<proteinExistence type="predicted"/>
<feature type="compositionally biased region" description="Basic and acidic residues" evidence="1">
    <location>
        <begin position="252"/>
        <end position="285"/>
    </location>
</feature>
<feature type="compositionally biased region" description="Basic residues" evidence="1">
    <location>
        <begin position="337"/>
        <end position="352"/>
    </location>
</feature>
<reference evidence="2" key="1">
    <citation type="submission" date="2022-07" db="EMBL/GenBank/DDBJ databases">
        <title>Genome Sequence of Agrocybe chaxingu.</title>
        <authorList>
            <person name="Buettner E."/>
        </authorList>
    </citation>
    <scope>NUCLEOTIDE SEQUENCE</scope>
    <source>
        <strain evidence="2">MP-N11</strain>
    </source>
</reference>
<keyword evidence="3" id="KW-1185">Reference proteome</keyword>
<evidence type="ECO:0000256" key="1">
    <source>
        <dbReference type="SAM" id="MobiDB-lite"/>
    </source>
</evidence>
<feature type="compositionally biased region" description="Basic and acidic residues" evidence="1">
    <location>
        <begin position="292"/>
        <end position="336"/>
    </location>
</feature>
<feature type="compositionally biased region" description="Low complexity" evidence="1">
    <location>
        <begin position="94"/>
        <end position="116"/>
    </location>
</feature>
<comment type="caution">
    <text evidence="2">The sequence shown here is derived from an EMBL/GenBank/DDBJ whole genome shotgun (WGS) entry which is preliminary data.</text>
</comment>
<feature type="region of interest" description="Disordered" evidence="1">
    <location>
        <begin position="69"/>
        <end position="124"/>
    </location>
</feature>
<feature type="region of interest" description="Disordered" evidence="1">
    <location>
        <begin position="252"/>
        <end position="405"/>
    </location>
</feature>
<dbReference type="Proteomes" id="UP001148786">
    <property type="component" value="Unassembled WGS sequence"/>
</dbReference>
<evidence type="ECO:0000313" key="2">
    <source>
        <dbReference type="EMBL" id="KAJ3510025.1"/>
    </source>
</evidence>
<feature type="compositionally biased region" description="Basic and acidic residues" evidence="1">
    <location>
        <begin position="365"/>
        <end position="374"/>
    </location>
</feature>
<organism evidence="2 3">
    <name type="scientific">Agrocybe chaxingu</name>
    <dbReference type="NCBI Taxonomy" id="84603"/>
    <lineage>
        <taxon>Eukaryota</taxon>
        <taxon>Fungi</taxon>
        <taxon>Dikarya</taxon>
        <taxon>Basidiomycota</taxon>
        <taxon>Agaricomycotina</taxon>
        <taxon>Agaricomycetes</taxon>
        <taxon>Agaricomycetidae</taxon>
        <taxon>Agaricales</taxon>
        <taxon>Agaricineae</taxon>
        <taxon>Strophariaceae</taxon>
        <taxon>Agrocybe</taxon>
    </lineage>
</organism>
<gene>
    <name evidence="2" type="ORF">NLJ89_g4909</name>
</gene>
<dbReference type="OrthoDB" id="3064354at2759"/>
<sequence>MIPIRKNNFISHYSKAREKAFSKSTIISAWKKTGIVPFDRTAIPPEAYAPALNTTTKAAQPIPATVPAFMAPNEAPTSSEVDDTNTPSPNILHAASSNPSSDNSPSTASSRSTESTKSIEELTDDQYLARMTTEQMYEYVGLPPRCQPRAGREELRKENILLRNLLDKSCMQMQRDYALKKLMDRENECLRQRLFDKENKPSKKKKTNLQRHLTSEENLAELALDEWKSAMKILFASDGFKAHKKSLADKQKAAELEEKENEKKRKEVRERERERKKREEEEKKRERAHQKSIKDAEKAAVKQAKAVEREAARAARAVAAEEKRAAAAAKKEEREKKKAVKAKKGGKGKKQQLHNESDESDDEPHEVCHSETPLETHIPSTNDTQREEVVQPRPRPHPVPRRTAGVINMGAVELMQEMGPTRRLARRACPN</sequence>